<protein>
    <recommendedName>
        <fullName evidence="3">beta-galactosidase</fullName>
        <ecNumber evidence="3">3.2.1.23</ecNumber>
    </recommendedName>
    <alternativeName>
        <fullName evidence="8">Lactase</fullName>
    </alternativeName>
</protein>
<dbReference type="SMART" id="SM00776">
    <property type="entry name" value="NPCBM"/>
    <property type="match status" value="1"/>
</dbReference>
<evidence type="ECO:0000256" key="4">
    <source>
        <dbReference type="ARBA" id="ARBA00022729"/>
    </source>
</evidence>
<dbReference type="InterPro" id="IPR013783">
    <property type="entry name" value="Ig-like_fold"/>
</dbReference>
<dbReference type="InterPro" id="IPR050347">
    <property type="entry name" value="Bact_Beta-galactosidase"/>
</dbReference>
<dbReference type="InterPro" id="IPR036156">
    <property type="entry name" value="Beta-gal/glucu_dom_sf"/>
</dbReference>
<dbReference type="InterPro" id="IPR006103">
    <property type="entry name" value="Glyco_hydro_2_cat"/>
</dbReference>
<proteinExistence type="inferred from homology"/>
<name>A0A7W7I280_9ACTN</name>
<dbReference type="GO" id="GO:0030246">
    <property type="term" value="F:carbohydrate binding"/>
    <property type="evidence" value="ECO:0007669"/>
    <property type="project" value="InterPro"/>
</dbReference>
<dbReference type="SMART" id="SM00560">
    <property type="entry name" value="LamGL"/>
    <property type="match status" value="1"/>
</dbReference>
<evidence type="ECO:0000256" key="1">
    <source>
        <dbReference type="ARBA" id="ARBA00001412"/>
    </source>
</evidence>
<dbReference type="Gene3D" id="2.60.120.260">
    <property type="entry name" value="Galactose-binding domain-like"/>
    <property type="match status" value="1"/>
</dbReference>
<dbReference type="EC" id="3.2.1.23" evidence="3"/>
<evidence type="ECO:0000313" key="14">
    <source>
        <dbReference type="Proteomes" id="UP000578112"/>
    </source>
</evidence>
<dbReference type="GO" id="GO:0005990">
    <property type="term" value="P:lactose catabolic process"/>
    <property type="evidence" value="ECO:0007669"/>
    <property type="project" value="TreeGrafter"/>
</dbReference>
<dbReference type="Pfam" id="PF08305">
    <property type="entry name" value="NPCBM"/>
    <property type="match status" value="1"/>
</dbReference>
<dbReference type="Pfam" id="PF02929">
    <property type="entry name" value="Bgal_small_N"/>
    <property type="match status" value="1"/>
</dbReference>
<dbReference type="InterPro" id="IPR038637">
    <property type="entry name" value="NPCBM_sf"/>
</dbReference>
<dbReference type="InterPro" id="IPR006104">
    <property type="entry name" value="Glyco_hydro_2_N"/>
</dbReference>
<feature type="domain" description="LamG-like jellyroll fold" evidence="10">
    <location>
        <begin position="683"/>
        <end position="817"/>
    </location>
</feature>
<dbReference type="InterPro" id="IPR006102">
    <property type="entry name" value="Ig-like_GH2"/>
</dbReference>
<evidence type="ECO:0000256" key="6">
    <source>
        <dbReference type="ARBA" id="ARBA00023157"/>
    </source>
</evidence>
<dbReference type="InterPro" id="IPR032312">
    <property type="entry name" value="LacZ_4"/>
</dbReference>
<keyword evidence="7 13" id="KW-0326">Glycosidase</keyword>
<keyword evidence="4 9" id="KW-0732">Signal</keyword>
<sequence>MRRTFLALVLAGAMFGPPAVAAPAGGFAAEPSAAEMRAATAAAATAQAALSGAVDPTGGPKTSEDVYRYLENPQLTGEGQQPPHSDLRPYAGAAAAIADVSEHSARNPQVAPLDGDWKLKIFNRPDDVPPAFHAAGFDASSWPTAKVPHTWQSDFIDHPMFRNIPEEISPDSPPNVPRDVNPTGAYVRTFDLSPQWDGDRMFLRFEGVTSGYLVWVNGGYIGYDQGGYTPAEFDVTERLHPGRNQIAVQVHRWGSGAYLEDYDQWRFSGIFRSVSLYRTGQTRLQDAYITTDLDADYRDATLRARVDVARSARGVPGRYVVRGTLRDAGKRIVTTLTAPVDLTADGTGAQVTLAGRVADPAKWSAEEPNLYSLVLELVGPDGRSLHITAQAIGFREIEVRDKQILVNGKRIMVKGTNRAETDPDTGRYNTRQRQRDDVFGMKRLHLNAVRTSHYPSDPYLYKLADKHGLWIDDEVDIETHAHESCPSACLAAKPEWQAAFADRFQAMVARDKNHPSVLMWDTGNEAGLGTAHYAMAAWADANEPTRLLYHQSNSPDGDAPFADVDGPRYNTPARLAARTNSSAKPIVMGEYAHAMGNGLGNFDQFWALARRNPQMQGGFIWDWAEQNLRQPLVFTPDSSKSRIQTFLVGKATAAPGRRGQAVDLSSLDDFVDVFRDRRLDLTGPLTLDSWVKPGEWAGSFPILTKGQGYGLQMRDRDTLEFGVDAGGWATASADVPPDWYGNWHRVSGVYDGAALRLYIDGREAATTPRTGAVDPGLFEVNLGHNAETQRDNDLWSVRTARGLIDDARVYAAALTPAQLAGDPTGQAVLALNFDAFQRKGDFLSLGISLSGTDGLVGSDRYLQPETREMAWAQAPIRFTAVDAVNGRVRVHNEQQAGAFRLRLRYQIIEQARTIRSGSRPLTLAPGQAVDLDLGGVPANPDDRERFLNISAETTTDTAWAKRGWIAGYDQFSVGGRSVPGILPAPVNGAPAVATRGDVLTVSGPGWTYRFDDGDLASMKAHGRELLAGGPRLDAYRPPTSNETYDWGTDDRRIWHDIGLDRLQTTITDVRSSTESDAVVVEVRSTVAGAGTAALLSFDQSMRYRIDRRGTVTLKQDVVPRGSRVGSLPYLPRIGVQLRLPDEMQRFAFYGRGPHESYNDRRSGAPMGVYRSTVDGEYVRYSRPQAYGNHTDTRWASLNDGRSGLLVGGMRDVSVTPYDDLDRAEYDHQLPLVHNNGWVTLHAEAGETGMGETPNSVLDPFSLSPTRPYSHELVLRPLTRAEVAVGGVPDSDVPAPCPPDVTATTDGQIAAGTEETVEIKVSARCAGGLRATTVRLTAPEGWTVTPAQADLGDVATGSPETTAFTVIAPAGTDFGSYDLTASVTSSTASGFTTTVAATTTTQAPLPAGWEWLSDRPYVQQANGWGPVEKDRSNGEQGATDGRTLTIAGVTYARGLGVHAVSNVLVELGGDCTRFRSDVGVDDEASGSVGFEVWVDGVRKAQSTILTGAGGAERMDVDLTGGRRMELRVTDGGNGVGSDHGDWAAARLTCS</sequence>
<comment type="caution">
    <text evidence="13">The sequence shown here is derived from an EMBL/GenBank/DDBJ whole genome shotgun (WGS) entry which is preliminary data.</text>
</comment>
<evidence type="ECO:0000256" key="8">
    <source>
        <dbReference type="ARBA" id="ARBA00032230"/>
    </source>
</evidence>
<evidence type="ECO:0000256" key="9">
    <source>
        <dbReference type="SAM" id="SignalP"/>
    </source>
</evidence>
<keyword evidence="6" id="KW-1015">Disulfide bond</keyword>
<dbReference type="RefSeq" id="WP_184996129.1">
    <property type="nucleotide sequence ID" value="NZ_BOMK01000025.1"/>
</dbReference>
<dbReference type="InterPro" id="IPR013222">
    <property type="entry name" value="Glyco_hyd_98_carb-bd"/>
</dbReference>
<dbReference type="InterPro" id="IPR006101">
    <property type="entry name" value="Glyco_hydro_2"/>
</dbReference>
<dbReference type="Pfam" id="PF13385">
    <property type="entry name" value="Laminin_G_3"/>
    <property type="match status" value="1"/>
</dbReference>
<dbReference type="InterPro" id="IPR008979">
    <property type="entry name" value="Galactose-bd-like_sf"/>
</dbReference>
<dbReference type="GO" id="GO:0009341">
    <property type="term" value="C:beta-galactosidase complex"/>
    <property type="evidence" value="ECO:0007669"/>
    <property type="project" value="InterPro"/>
</dbReference>
<dbReference type="Gene3D" id="2.60.120.1060">
    <property type="entry name" value="NPCBM/NEW2 domain"/>
    <property type="match status" value="1"/>
</dbReference>
<dbReference type="SMART" id="SM01038">
    <property type="entry name" value="Bgal_small_N"/>
    <property type="match status" value="1"/>
</dbReference>
<feature type="domain" description="Beta galactosidase small chain/" evidence="12">
    <location>
        <begin position="1000"/>
        <end position="1275"/>
    </location>
</feature>
<dbReference type="Gene3D" id="3.20.20.80">
    <property type="entry name" value="Glycosidases"/>
    <property type="match status" value="1"/>
</dbReference>
<evidence type="ECO:0000256" key="5">
    <source>
        <dbReference type="ARBA" id="ARBA00022801"/>
    </source>
</evidence>
<dbReference type="Gene3D" id="2.70.98.10">
    <property type="match status" value="1"/>
</dbReference>
<dbReference type="Gene3D" id="2.60.120.200">
    <property type="match status" value="1"/>
</dbReference>
<dbReference type="GO" id="GO:0004565">
    <property type="term" value="F:beta-galactosidase activity"/>
    <property type="evidence" value="ECO:0007669"/>
    <property type="project" value="UniProtKB-EC"/>
</dbReference>
<evidence type="ECO:0000259" key="11">
    <source>
        <dbReference type="SMART" id="SM00776"/>
    </source>
</evidence>
<dbReference type="Pfam" id="PF00703">
    <property type="entry name" value="Glyco_hydro_2"/>
    <property type="match status" value="1"/>
</dbReference>
<keyword evidence="14" id="KW-1185">Reference proteome</keyword>
<evidence type="ECO:0000259" key="12">
    <source>
        <dbReference type="SMART" id="SM01038"/>
    </source>
</evidence>
<dbReference type="SUPFAM" id="SSF49899">
    <property type="entry name" value="Concanavalin A-like lectins/glucanases"/>
    <property type="match status" value="1"/>
</dbReference>
<evidence type="ECO:0000259" key="10">
    <source>
        <dbReference type="SMART" id="SM00560"/>
    </source>
</evidence>
<dbReference type="InterPro" id="IPR014718">
    <property type="entry name" value="GH-type_carb-bd"/>
</dbReference>
<dbReference type="InterPro" id="IPR004199">
    <property type="entry name" value="B-gal_small/dom_5"/>
</dbReference>
<dbReference type="SUPFAM" id="SSF74650">
    <property type="entry name" value="Galactose mutarotase-like"/>
    <property type="match status" value="1"/>
</dbReference>
<dbReference type="Pfam" id="PF16353">
    <property type="entry name" value="LacZ_4"/>
    <property type="match status" value="1"/>
</dbReference>
<dbReference type="Pfam" id="PF02837">
    <property type="entry name" value="Glyco_hydro_2_N"/>
    <property type="match status" value="1"/>
</dbReference>
<dbReference type="Pfam" id="PF10633">
    <property type="entry name" value="NPCBM_assoc"/>
    <property type="match status" value="1"/>
</dbReference>
<feature type="chain" id="PRO_5030686056" description="beta-galactosidase" evidence="9">
    <location>
        <begin position="22"/>
        <end position="1549"/>
    </location>
</feature>
<dbReference type="PRINTS" id="PR00132">
    <property type="entry name" value="GLHYDRLASE2"/>
</dbReference>
<dbReference type="SUPFAM" id="SSF51445">
    <property type="entry name" value="(Trans)glycosidases"/>
    <property type="match status" value="1"/>
</dbReference>
<dbReference type="PANTHER" id="PTHR46323:SF2">
    <property type="entry name" value="BETA-GALACTOSIDASE"/>
    <property type="match status" value="1"/>
</dbReference>
<reference evidence="13 14" key="1">
    <citation type="submission" date="2020-08" db="EMBL/GenBank/DDBJ databases">
        <title>Sequencing the genomes of 1000 actinobacteria strains.</title>
        <authorList>
            <person name="Klenk H.-P."/>
        </authorList>
    </citation>
    <scope>NUCLEOTIDE SEQUENCE [LARGE SCALE GENOMIC DNA]</scope>
    <source>
        <strain evidence="13 14">DSM 43149</strain>
    </source>
</reference>
<evidence type="ECO:0000256" key="2">
    <source>
        <dbReference type="ARBA" id="ARBA00007401"/>
    </source>
</evidence>
<dbReference type="SUPFAM" id="SSF49785">
    <property type="entry name" value="Galactose-binding domain-like"/>
    <property type="match status" value="2"/>
</dbReference>
<comment type="similarity">
    <text evidence="2">Belongs to the glycosyl hydrolase 2 family.</text>
</comment>
<evidence type="ECO:0000256" key="3">
    <source>
        <dbReference type="ARBA" id="ARBA00012756"/>
    </source>
</evidence>
<dbReference type="InterPro" id="IPR017853">
    <property type="entry name" value="GH"/>
</dbReference>
<dbReference type="InterPro" id="IPR013320">
    <property type="entry name" value="ConA-like_dom_sf"/>
</dbReference>
<organism evidence="13 14">
    <name type="scientific">Actinoplanes digitatis</name>
    <dbReference type="NCBI Taxonomy" id="1868"/>
    <lineage>
        <taxon>Bacteria</taxon>
        <taxon>Bacillati</taxon>
        <taxon>Actinomycetota</taxon>
        <taxon>Actinomycetes</taxon>
        <taxon>Micromonosporales</taxon>
        <taxon>Micromonosporaceae</taxon>
        <taxon>Actinoplanes</taxon>
    </lineage>
</organism>
<dbReference type="Gene3D" id="2.60.40.10">
    <property type="entry name" value="Immunoglobulins"/>
    <property type="match status" value="3"/>
</dbReference>
<evidence type="ECO:0000313" key="13">
    <source>
        <dbReference type="EMBL" id="MBB4765002.1"/>
    </source>
</evidence>
<feature type="signal peptide" evidence="9">
    <location>
        <begin position="1"/>
        <end position="21"/>
    </location>
</feature>
<gene>
    <name evidence="13" type="ORF">BJ971_005558</name>
</gene>
<dbReference type="InterPro" id="IPR011013">
    <property type="entry name" value="Gal_mutarotase_sf_dom"/>
</dbReference>
<dbReference type="InterPro" id="IPR018905">
    <property type="entry name" value="A-galactase_NEW3"/>
</dbReference>
<dbReference type="SUPFAM" id="SSF49303">
    <property type="entry name" value="beta-Galactosidase/glucuronidase domain"/>
    <property type="match status" value="2"/>
</dbReference>
<dbReference type="Pfam" id="PF02836">
    <property type="entry name" value="Glyco_hydro_2_C"/>
    <property type="match status" value="1"/>
</dbReference>
<accession>A0A7W7I280</accession>
<evidence type="ECO:0000256" key="7">
    <source>
        <dbReference type="ARBA" id="ARBA00023295"/>
    </source>
</evidence>
<feature type="domain" description="Glycosyl hydrolase family 98 putative carbohydrate-binding module" evidence="11">
    <location>
        <begin position="1405"/>
        <end position="1548"/>
    </location>
</feature>
<dbReference type="InterPro" id="IPR006558">
    <property type="entry name" value="LamG-like"/>
</dbReference>
<dbReference type="EMBL" id="JACHNH010000001">
    <property type="protein sequence ID" value="MBB4765002.1"/>
    <property type="molecule type" value="Genomic_DNA"/>
</dbReference>
<keyword evidence="5 13" id="KW-0378">Hydrolase</keyword>
<comment type="catalytic activity">
    <reaction evidence="1">
        <text>Hydrolysis of terminal non-reducing beta-D-galactose residues in beta-D-galactosides.</text>
        <dbReference type="EC" id="3.2.1.23"/>
    </reaction>
</comment>
<dbReference type="PANTHER" id="PTHR46323">
    <property type="entry name" value="BETA-GALACTOSIDASE"/>
    <property type="match status" value="1"/>
</dbReference>
<dbReference type="Proteomes" id="UP000578112">
    <property type="component" value="Unassembled WGS sequence"/>
</dbReference>